<evidence type="ECO:0000256" key="1">
    <source>
        <dbReference type="ARBA" id="ARBA00006763"/>
    </source>
</evidence>
<comment type="similarity">
    <text evidence="1 2">Belongs to the LOG family.</text>
</comment>
<sequence>MTATPHAPAATVTHRTPDAPVTSPKTSPKRVGVFCGARAGKHPQHLRTAEEFGTALARHGAGLVYGAGGVGIMGALATSALAAGAPVTGVIPRDLYERERPDASRGELVVVKTMHERKALMYRLSAGFAVLPGGFGTMDEFLEVATWNQLGFHDKPVVLVNCGGFFDPLLAFLDNMVADGYLGPAERAIIQVAPDADAALALLGRALRPGPAQIPVGVSADEGDGAAGTRPRT</sequence>
<comment type="caution">
    <text evidence="4">The sequence shown here is derived from an EMBL/GenBank/DDBJ whole genome shotgun (WGS) entry which is preliminary data.</text>
</comment>
<evidence type="ECO:0000256" key="2">
    <source>
        <dbReference type="RuleBase" id="RU363015"/>
    </source>
</evidence>
<dbReference type="NCBIfam" id="TIGR00730">
    <property type="entry name" value="Rossman fold protein, TIGR00730 family"/>
    <property type="match status" value="1"/>
</dbReference>
<keyword evidence="2" id="KW-0378">Hydrolase</keyword>
<proteinExistence type="inferred from homology"/>
<dbReference type="PANTHER" id="PTHR31223:SF70">
    <property type="entry name" value="LOG FAMILY PROTEIN YJL055W"/>
    <property type="match status" value="1"/>
</dbReference>
<accession>A0ABW0YZ97</accession>
<dbReference type="SUPFAM" id="SSF102405">
    <property type="entry name" value="MCP/YpsA-like"/>
    <property type="match status" value="1"/>
</dbReference>
<evidence type="ECO:0000313" key="4">
    <source>
        <dbReference type="EMBL" id="MFC5720728.1"/>
    </source>
</evidence>
<evidence type="ECO:0000256" key="3">
    <source>
        <dbReference type="SAM" id="MobiDB-lite"/>
    </source>
</evidence>
<dbReference type="InterPro" id="IPR005269">
    <property type="entry name" value="LOG"/>
</dbReference>
<reference evidence="5" key="1">
    <citation type="journal article" date="2019" name="Int. J. Syst. Evol. Microbiol.">
        <title>The Global Catalogue of Microorganisms (GCM) 10K type strain sequencing project: providing services to taxonomists for standard genome sequencing and annotation.</title>
        <authorList>
            <consortium name="The Broad Institute Genomics Platform"/>
            <consortium name="The Broad Institute Genome Sequencing Center for Infectious Disease"/>
            <person name="Wu L."/>
            <person name="Ma J."/>
        </authorList>
    </citation>
    <scope>NUCLEOTIDE SEQUENCE [LARGE SCALE GENOMIC DNA]</scope>
    <source>
        <strain evidence="5">CGMCC 4.7304</strain>
    </source>
</reference>
<protein>
    <recommendedName>
        <fullName evidence="2">Cytokinin riboside 5'-monophosphate phosphoribohydrolase</fullName>
        <ecNumber evidence="2">3.2.2.n1</ecNumber>
    </recommendedName>
</protein>
<evidence type="ECO:0000313" key="5">
    <source>
        <dbReference type="Proteomes" id="UP001596083"/>
    </source>
</evidence>
<keyword evidence="2" id="KW-0203">Cytokinin biosynthesis</keyword>
<feature type="region of interest" description="Disordered" evidence="3">
    <location>
        <begin position="1"/>
        <end position="30"/>
    </location>
</feature>
<dbReference type="InterPro" id="IPR031100">
    <property type="entry name" value="LOG_fam"/>
</dbReference>
<dbReference type="EC" id="3.2.2.n1" evidence="2"/>
<comment type="catalytic activity">
    <reaction evidence="2">
        <text>N(6)-(dimethylallyl)adenosine 5'-phosphate + H2O = N(6)-dimethylallyladenine + D-ribose 5-phosphate</text>
        <dbReference type="Rhea" id="RHEA:48560"/>
        <dbReference type="ChEBI" id="CHEBI:15377"/>
        <dbReference type="ChEBI" id="CHEBI:17660"/>
        <dbReference type="ChEBI" id="CHEBI:57526"/>
        <dbReference type="ChEBI" id="CHEBI:78346"/>
        <dbReference type="EC" id="3.2.2.n1"/>
    </reaction>
</comment>
<organism evidence="4 5">
    <name type="scientific">Streptomyces gamaensis</name>
    <dbReference type="NCBI Taxonomy" id="1763542"/>
    <lineage>
        <taxon>Bacteria</taxon>
        <taxon>Bacillati</taxon>
        <taxon>Actinomycetota</taxon>
        <taxon>Actinomycetes</taxon>
        <taxon>Kitasatosporales</taxon>
        <taxon>Streptomycetaceae</taxon>
        <taxon>Streptomyces</taxon>
    </lineage>
</organism>
<dbReference type="Gene3D" id="3.40.50.450">
    <property type="match status" value="1"/>
</dbReference>
<keyword evidence="5" id="KW-1185">Reference proteome</keyword>
<dbReference type="Proteomes" id="UP001596083">
    <property type="component" value="Unassembled WGS sequence"/>
</dbReference>
<name>A0ABW0YZ97_9ACTN</name>
<comment type="catalytic activity">
    <reaction evidence="2">
        <text>9-ribosyl-trans-zeatin 5'-phosphate + H2O = trans-zeatin + D-ribose 5-phosphate</text>
        <dbReference type="Rhea" id="RHEA:48564"/>
        <dbReference type="ChEBI" id="CHEBI:15377"/>
        <dbReference type="ChEBI" id="CHEBI:16522"/>
        <dbReference type="ChEBI" id="CHEBI:78346"/>
        <dbReference type="ChEBI" id="CHEBI:87947"/>
        <dbReference type="EC" id="3.2.2.n1"/>
    </reaction>
</comment>
<gene>
    <name evidence="4" type="ORF">ACFP1Z_11190</name>
</gene>
<dbReference type="Pfam" id="PF03641">
    <property type="entry name" value="Lysine_decarbox"/>
    <property type="match status" value="1"/>
</dbReference>
<feature type="compositionally biased region" description="Low complexity" evidence="3">
    <location>
        <begin position="1"/>
        <end position="14"/>
    </location>
</feature>
<dbReference type="EMBL" id="JBHSPB010000005">
    <property type="protein sequence ID" value="MFC5720728.1"/>
    <property type="molecule type" value="Genomic_DNA"/>
</dbReference>
<dbReference type="RefSeq" id="WP_390315889.1">
    <property type="nucleotide sequence ID" value="NZ_JBHSPB010000005.1"/>
</dbReference>
<dbReference type="PANTHER" id="PTHR31223">
    <property type="entry name" value="LOG FAMILY PROTEIN YJL055W"/>
    <property type="match status" value="1"/>
</dbReference>